<dbReference type="OrthoDB" id="5327333at2"/>
<organism evidence="1 2">
    <name type="scientific">Helicobacter enhydrae</name>
    <dbReference type="NCBI Taxonomy" id="222136"/>
    <lineage>
        <taxon>Bacteria</taxon>
        <taxon>Pseudomonadati</taxon>
        <taxon>Campylobacterota</taxon>
        <taxon>Epsilonproteobacteria</taxon>
        <taxon>Campylobacterales</taxon>
        <taxon>Helicobacteraceae</taxon>
        <taxon>Helicobacter</taxon>
    </lineage>
</organism>
<evidence type="ECO:0000313" key="1">
    <source>
        <dbReference type="EMBL" id="ANV98579.1"/>
    </source>
</evidence>
<dbReference type="KEGG" id="het:BBW65_07120"/>
<accession>A0A1B1U735</accession>
<proteinExistence type="predicted"/>
<reference evidence="2" key="1">
    <citation type="submission" date="2016-07" db="EMBL/GenBank/DDBJ databases">
        <authorList>
            <person name="Florea S."/>
            <person name="Webb J.S."/>
            <person name="Jaromczyk J."/>
            <person name="Schardl C.L."/>
        </authorList>
    </citation>
    <scope>NUCLEOTIDE SEQUENCE [LARGE SCALE GENOMIC DNA]</scope>
    <source>
        <strain evidence="2">MIT 01-6242</strain>
    </source>
</reference>
<dbReference type="RefSeq" id="WP_066341456.1">
    <property type="nucleotide sequence ID" value="NZ_CP016503.1"/>
</dbReference>
<keyword evidence="2" id="KW-1185">Reference proteome</keyword>
<gene>
    <name evidence="1" type="ORF">BBW65_07120</name>
</gene>
<dbReference type="Proteomes" id="UP000092884">
    <property type="component" value="Chromosome"/>
</dbReference>
<dbReference type="STRING" id="222136.BBW65_07120"/>
<evidence type="ECO:0008006" key="3">
    <source>
        <dbReference type="Google" id="ProtNLM"/>
    </source>
</evidence>
<name>A0A1B1U735_9HELI</name>
<protein>
    <recommendedName>
        <fullName evidence="3">Transcriptional regulator</fullName>
    </recommendedName>
</protein>
<dbReference type="EMBL" id="CP016503">
    <property type="protein sequence ID" value="ANV98579.1"/>
    <property type="molecule type" value="Genomic_DNA"/>
</dbReference>
<evidence type="ECO:0000313" key="2">
    <source>
        <dbReference type="Proteomes" id="UP000092884"/>
    </source>
</evidence>
<sequence>MPKRKKKTLAEQMRDKGIVLSVWAKAKGMSQKDIRLLWQISQGKVKGTRGRAKEIANELEKDGIKVG</sequence>
<dbReference type="AlphaFoldDB" id="A0A1B1U735"/>